<organism evidence="2 3">
    <name type="scientific">Araneus ventricosus</name>
    <name type="common">Orbweaver spider</name>
    <name type="synonym">Epeira ventricosa</name>
    <dbReference type="NCBI Taxonomy" id="182803"/>
    <lineage>
        <taxon>Eukaryota</taxon>
        <taxon>Metazoa</taxon>
        <taxon>Ecdysozoa</taxon>
        <taxon>Arthropoda</taxon>
        <taxon>Chelicerata</taxon>
        <taxon>Arachnida</taxon>
        <taxon>Araneae</taxon>
        <taxon>Araneomorphae</taxon>
        <taxon>Entelegynae</taxon>
        <taxon>Araneoidea</taxon>
        <taxon>Araneidae</taxon>
        <taxon>Araneus</taxon>
    </lineage>
</organism>
<sequence>MFQNVILKATVIITGNTFFIILSSALFRCDGHRDIEVLKKSGLFSISSSLPVSFLVSSHLSLEKNQNCTRLALAWRLGLVVCFDPRFINRLVD</sequence>
<feature type="transmembrane region" description="Helical" evidence="1">
    <location>
        <begin position="6"/>
        <end position="29"/>
    </location>
</feature>
<evidence type="ECO:0000313" key="3">
    <source>
        <dbReference type="Proteomes" id="UP000499080"/>
    </source>
</evidence>
<keyword evidence="1" id="KW-1133">Transmembrane helix</keyword>
<dbReference type="AlphaFoldDB" id="A0A4Y2WGQ5"/>
<proteinExistence type="predicted"/>
<name>A0A4Y2WGQ5_ARAVE</name>
<keyword evidence="1" id="KW-0812">Transmembrane</keyword>
<protein>
    <submittedName>
        <fullName evidence="2">Uncharacterized protein</fullName>
    </submittedName>
</protein>
<dbReference type="EMBL" id="BGPR01059477">
    <property type="protein sequence ID" value="GBO35500.1"/>
    <property type="molecule type" value="Genomic_DNA"/>
</dbReference>
<comment type="caution">
    <text evidence="2">The sequence shown here is derived from an EMBL/GenBank/DDBJ whole genome shotgun (WGS) entry which is preliminary data.</text>
</comment>
<keyword evidence="3" id="KW-1185">Reference proteome</keyword>
<evidence type="ECO:0000313" key="2">
    <source>
        <dbReference type="EMBL" id="GBO35500.1"/>
    </source>
</evidence>
<keyword evidence="1" id="KW-0472">Membrane</keyword>
<accession>A0A4Y2WGQ5</accession>
<gene>
    <name evidence="2" type="ORF">AVEN_229763_1</name>
</gene>
<dbReference type="Proteomes" id="UP000499080">
    <property type="component" value="Unassembled WGS sequence"/>
</dbReference>
<evidence type="ECO:0000256" key="1">
    <source>
        <dbReference type="SAM" id="Phobius"/>
    </source>
</evidence>
<reference evidence="2 3" key="1">
    <citation type="journal article" date="2019" name="Sci. Rep.">
        <title>Orb-weaving spider Araneus ventricosus genome elucidates the spidroin gene catalogue.</title>
        <authorList>
            <person name="Kono N."/>
            <person name="Nakamura H."/>
            <person name="Ohtoshi R."/>
            <person name="Moran D.A.P."/>
            <person name="Shinohara A."/>
            <person name="Yoshida Y."/>
            <person name="Fujiwara M."/>
            <person name="Mori M."/>
            <person name="Tomita M."/>
            <person name="Arakawa K."/>
        </authorList>
    </citation>
    <scope>NUCLEOTIDE SEQUENCE [LARGE SCALE GENOMIC DNA]</scope>
</reference>